<dbReference type="FunFam" id="3.30.40.10:FF:000037">
    <property type="entry name" value="Cdk-activating kinase assembly factor MAT1, centre"/>
    <property type="match status" value="1"/>
</dbReference>
<keyword evidence="5" id="KW-0862">Zinc</keyword>
<dbReference type="GO" id="GO:0006289">
    <property type="term" value="P:nucleotide-excision repair"/>
    <property type="evidence" value="ECO:0007669"/>
    <property type="project" value="InterPro"/>
</dbReference>
<dbReference type="GO" id="GO:0070985">
    <property type="term" value="C:transcription factor TFIIK complex"/>
    <property type="evidence" value="ECO:0007669"/>
    <property type="project" value="UniProtKB-ARBA"/>
</dbReference>
<dbReference type="InterPro" id="IPR017907">
    <property type="entry name" value="Znf_RING_CS"/>
</dbReference>
<evidence type="ECO:0000256" key="4">
    <source>
        <dbReference type="ARBA" id="ARBA00022771"/>
    </source>
</evidence>
<dbReference type="Gene3D" id="3.30.40.10">
    <property type="entry name" value="Zinc/RING finger domain, C3HC4 (zinc finger)"/>
    <property type="match status" value="1"/>
</dbReference>
<keyword evidence="12" id="KW-0808">Transferase</keyword>
<dbReference type="InterPro" id="IPR001841">
    <property type="entry name" value="Znf_RING"/>
</dbReference>
<dbReference type="AlphaFoldDB" id="A0A0H2S090"/>
<evidence type="ECO:0000259" key="11">
    <source>
        <dbReference type="PROSITE" id="PS50089"/>
    </source>
</evidence>
<keyword evidence="6" id="KW-0539">Nucleus</keyword>
<dbReference type="GO" id="GO:0008270">
    <property type="term" value="F:zinc ion binding"/>
    <property type="evidence" value="ECO:0007669"/>
    <property type="project" value="UniProtKB-KW"/>
</dbReference>
<sequence length="400" mass="44868">MSRAGGLLKGTVIRKSGFQSTQQSRSATPQVASSSTSITANIPLGGGVKDATGKTAEYSVHLSLLLKSMEDQCPVCKSDRYLNPKLRLLVSACYHKMCESCIDRLFTLGPAPCPICNKTLRKLAFMPQTFEDLGVEKEVAVRRRLAKDFNKKREDFPDLKTYNDYLEDVEDITFNLINDIDIAKTEARIAKFRQDNAAIIEANIQRDESYASSLREKEEGERREREETARRLAQEEEEQRILREIERQQLIDKLEHSDKDARKLVAKSRAERLKQQQARAAALGTTTQRDASKAIRTRAAQSTIPDPPHVPLQDDWYAYEDKFTLRSGGYYDPISEAVRRDADGIMRAGGYVVEDIWERAIRTAVAGLDILPLSGFPIKEATPQATAARDVDVEMVGVPG</sequence>
<dbReference type="InParanoid" id="A0A0H2S090"/>
<keyword evidence="13" id="KW-1185">Reference proteome</keyword>
<evidence type="ECO:0000256" key="8">
    <source>
        <dbReference type="ARBA" id="ARBA00033277"/>
    </source>
</evidence>
<dbReference type="STRING" id="27342.A0A0H2S090"/>
<keyword evidence="3" id="KW-0479">Metal-binding</keyword>
<dbReference type="GO" id="GO:0006357">
    <property type="term" value="P:regulation of transcription by RNA polymerase II"/>
    <property type="evidence" value="ECO:0007669"/>
    <property type="project" value="TreeGrafter"/>
</dbReference>
<name>A0A0H2S090_9AGAM</name>
<protein>
    <recommendedName>
        <fullName evidence="2">RNA polymerase II transcription factor B subunit 3</fullName>
    </recommendedName>
    <alternativeName>
        <fullName evidence="8">RNA polymerase II transcription factor B 38 kDa subunit</fullName>
    </alternativeName>
    <alternativeName>
        <fullName evidence="7">RNA polymerase II transcription factor B p38 subunit</fullName>
    </alternativeName>
</protein>
<organism evidence="12 13">
    <name type="scientific">Schizopora paradoxa</name>
    <dbReference type="NCBI Taxonomy" id="27342"/>
    <lineage>
        <taxon>Eukaryota</taxon>
        <taxon>Fungi</taxon>
        <taxon>Dikarya</taxon>
        <taxon>Basidiomycota</taxon>
        <taxon>Agaricomycotina</taxon>
        <taxon>Agaricomycetes</taxon>
        <taxon>Hymenochaetales</taxon>
        <taxon>Schizoporaceae</taxon>
        <taxon>Schizopora</taxon>
    </lineage>
</organism>
<keyword evidence="4 9" id="KW-0863">Zinc-finger</keyword>
<dbReference type="CDD" id="cd16573">
    <property type="entry name" value="RING-HC_TFB3-like"/>
    <property type="match status" value="1"/>
</dbReference>
<evidence type="ECO:0000256" key="3">
    <source>
        <dbReference type="ARBA" id="ARBA00022723"/>
    </source>
</evidence>
<dbReference type="PROSITE" id="PS00518">
    <property type="entry name" value="ZF_RING_1"/>
    <property type="match status" value="1"/>
</dbReference>
<accession>A0A0H2S090</accession>
<dbReference type="InterPro" id="IPR015877">
    <property type="entry name" value="MAT1_centre"/>
</dbReference>
<evidence type="ECO:0000256" key="5">
    <source>
        <dbReference type="ARBA" id="ARBA00022833"/>
    </source>
</evidence>
<dbReference type="OrthoDB" id="5963at2759"/>
<dbReference type="Pfam" id="PF06391">
    <property type="entry name" value="MAT1"/>
    <property type="match status" value="1"/>
</dbReference>
<feature type="domain" description="RING-type" evidence="11">
    <location>
        <begin position="73"/>
        <end position="117"/>
    </location>
</feature>
<comment type="subcellular location">
    <subcellularLocation>
        <location evidence="1">Nucleus</location>
    </subcellularLocation>
</comment>
<dbReference type="EMBL" id="KQ086027">
    <property type="protein sequence ID" value="KLO10396.1"/>
    <property type="molecule type" value="Genomic_DNA"/>
</dbReference>
<evidence type="ECO:0000256" key="10">
    <source>
        <dbReference type="SAM" id="MobiDB-lite"/>
    </source>
</evidence>
<evidence type="ECO:0000313" key="12">
    <source>
        <dbReference type="EMBL" id="KLO10396.1"/>
    </source>
</evidence>
<dbReference type="NCBIfam" id="TIGR00570">
    <property type="entry name" value="cdk7"/>
    <property type="match status" value="1"/>
</dbReference>
<dbReference type="SUPFAM" id="SSF57850">
    <property type="entry name" value="RING/U-box"/>
    <property type="match status" value="1"/>
</dbReference>
<evidence type="ECO:0000256" key="1">
    <source>
        <dbReference type="ARBA" id="ARBA00004123"/>
    </source>
</evidence>
<evidence type="ECO:0000256" key="6">
    <source>
        <dbReference type="ARBA" id="ARBA00023242"/>
    </source>
</evidence>
<gene>
    <name evidence="12" type="ORF">SCHPADRAFT_922059</name>
</gene>
<dbReference type="InterPro" id="IPR013083">
    <property type="entry name" value="Znf_RING/FYVE/PHD"/>
</dbReference>
<reference evidence="12 13" key="1">
    <citation type="submission" date="2015-04" db="EMBL/GenBank/DDBJ databases">
        <title>Complete genome sequence of Schizopora paradoxa KUC8140, a cosmopolitan wood degrader in East Asia.</title>
        <authorList>
            <consortium name="DOE Joint Genome Institute"/>
            <person name="Min B."/>
            <person name="Park H."/>
            <person name="Jang Y."/>
            <person name="Kim J.-J."/>
            <person name="Kim K.H."/>
            <person name="Pangilinan J."/>
            <person name="Lipzen A."/>
            <person name="Riley R."/>
            <person name="Grigoriev I.V."/>
            <person name="Spatafora J.W."/>
            <person name="Choi I.-G."/>
        </authorList>
    </citation>
    <scope>NUCLEOTIDE SEQUENCE [LARGE SCALE GENOMIC DNA]</scope>
    <source>
        <strain evidence="12 13">KUC8140</strain>
    </source>
</reference>
<evidence type="ECO:0000313" key="13">
    <source>
        <dbReference type="Proteomes" id="UP000053477"/>
    </source>
</evidence>
<dbReference type="Pfam" id="PF17121">
    <property type="entry name" value="zf-C3HC4_5"/>
    <property type="match status" value="1"/>
</dbReference>
<dbReference type="PANTHER" id="PTHR12683:SF13">
    <property type="entry name" value="CDK-ACTIVATING KINASE ASSEMBLY FACTOR MAT1"/>
    <property type="match status" value="1"/>
</dbReference>
<dbReference type="PANTHER" id="PTHR12683">
    <property type="entry name" value="CDK-ACTIVATING KINASE ASSEMBLY FACTOR MAT1"/>
    <property type="match status" value="1"/>
</dbReference>
<evidence type="ECO:0000256" key="2">
    <source>
        <dbReference type="ARBA" id="ARBA00022257"/>
    </source>
</evidence>
<dbReference type="PROSITE" id="PS50089">
    <property type="entry name" value="ZF_RING_2"/>
    <property type="match status" value="1"/>
</dbReference>
<dbReference type="GO" id="GO:0061575">
    <property type="term" value="F:cyclin-dependent protein serine/threonine kinase activator activity"/>
    <property type="evidence" value="ECO:0007669"/>
    <property type="project" value="InterPro"/>
</dbReference>
<dbReference type="SMART" id="SM00184">
    <property type="entry name" value="RING"/>
    <property type="match status" value="1"/>
</dbReference>
<evidence type="ECO:0000256" key="9">
    <source>
        <dbReference type="PROSITE-ProRule" id="PRU00175"/>
    </source>
</evidence>
<dbReference type="GO" id="GO:0016301">
    <property type="term" value="F:kinase activity"/>
    <property type="evidence" value="ECO:0007669"/>
    <property type="project" value="UniProtKB-KW"/>
</dbReference>
<feature type="region of interest" description="Disordered" evidence="10">
    <location>
        <begin position="210"/>
        <end position="231"/>
    </location>
</feature>
<proteinExistence type="predicted"/>
<keyword evidence="12" id="KW-0418">Kinase</keyword>
<dbReference type="InterPro" id="IPR004575">
    <property type="entry name" value="MAT1/Tfb3"/>
</dbReference>
<evidence type="ECO:0000256" key="7">
    <source>
        <dbReference type="ARBA" id="ARBA00029873"/>
    </source>
</evidence>
<dbReference type="Proteomes" id="UP000053477">
    <property type="component" value="Unassembled WGS sequence"/>
</dbReference>
<dbReference type="FunCoup" id="A0A0H2S090">
    <property type="interactions" value="316"/>
</dbReference>